<comment type="caution">
    <text evidence="2">The sequence shown here is derived from an EMBL/GenBank/DDBJ whole genome shotgun (WGS) entry which is preliminary data.</text>
</comment>
<dbReference type="InterPro" id="IPR042245">
    <property type="entry name" value="Tgt2/MlaC_sf"/>
</dbReference>
<reference evidence="2 3" key="1">
    <citation type="submission" date="2014-03" db="EMBL/GenBank/DDBJ databases">
        <title>Draft Genome Sequence of Actibacterium mucosum KCTC 23349, a Marine Alphaproteobacterium with Complex Ionic Requirements Isolated from Mediterranean Seawater at Malvarrosa Beach, Valencia, Spain.</title>
        <authorList>
            <person name="Arahal D.R."/>
            <person name="Shao Z."/>
            <person name="Lai Q."/>
            <person name="Pujalte M.J."/>
        </authorList>
    </citation>
    <scope>NUCLEOTIDE SEQUENCE [LARGE SCALE GENOMIC DNA]</scope>
    <source>
        <strain evidence="2 3">KCTC 23349</strain>
    </source>
</reference>
<dbReference type="Pfam" id="PF05494">
    <property type="entry name" value="MlaC"/>
    <property type="match status" value="1"/>
</dbReference>
<keyword evidence="3" id="KW-1185">Reference proteome</keyword>
<dbReference type="InterPro" id="IPR006311">
    <property type="entry name" value="TAT_signal"/>
</dbReference>
<gene>
    <name evidence="2" type="ORF">ACMU_00310</name>
</gene>
<proteinExistence type="predicted"/>
<accession>A0A037ZN64</accession>
<dbReference type="EMBL" id="JFKE01000001">
    <property type="protein sequence ID" value="KAJ56968.1"/>
    <property type="molecule type" value="Genomic_DNA"/>
</dbReference>
<dbReference type="PANTHER" id="PTHR36573:SF1">
    <property type="entry name" value="INTERMEMBRANE PHOSPHOLIPID TRANSPORT SYSTEM BINDING PROTEIN MLAC"/>
    <property type="match status" value="1"/>
</dbReference>
<evidence type="ECO:0000256" key="1">
    <source>
        <dbReference type="SAM" id="SignalP"/>
    </source>
</evidence>
<dbReference type="PANTHER" id="PTHR36573">
    <property type="entry name" value="INTERMEMBRANE PHOSPHOLIPID TRANSPORT SYSTEM BINDING PROTEIN MLAC"/>
    <property type="match status" value="1"/>
</dbReference>
<dbReference type="Gene3D" id="3.10.450.710">
    <property type="entry name" value="Tgt2/MlaC"/>
    <property type="match status" value="1"/>
</dbReference>
<dbReference type="PROSITE" id="PS51318">
    <property type="entry name" value="TAT"/>
    <property type="match status" value="1"/>
</dbReference>
<dbReference type="STRING" id="1454373.ACMU_00310"/>
<sequence length="201" mass="21951">MQNNITRRSALAGLVAATGVAGFAAPAFALNTAQAERLINGMITEINRIINSGRSERQMIAQFEAVFTKYSDVPIIARSALGVTARSASSAQMSAFTDAFSGYLSRKYGKRFREFVGGRLEVKSARPVKTFFEVKTTAFLQGESPFEVIFLVSDKSGRNLFFNMYIEGVNMLASERAEIGAMLDRRGGNLDRLIADLKKAG</sequence>
<organism evidence="2 3">
    <name type="scientific">Actibacterium mucosum KCTC 23349</name>
    <dbReference type="NCBI Taxonomy" id="1454373"/>
    <lineage>
        <taxon>Bacteria</taxon>
        <taxon>Pseudomonadati</taxon>
        <taxon>Pseudomonadota</taxon>
        <taxon>Alphaproteobacteria</taxon>
        <taxon>Rhodobacterales</taxon>
        <taxon>Roseobacteraceae</taxon>
        <taxon>Actibacterium</taxon>
    </lineage>
</organism>
<dbReference type="InterPro" id="IPR008869">
    <property type="entry name" value="MlaC/ttg2D"/>
</dbReference>
<protein>
    <submittedName>
        <fullName evidence="2">ABC transporter</fullName>
    </submittedName>
</protein>
<keyword evidence="1" id="KW-0732">Signal</keyword>
<dbReference type="AlphaFoldDB" id="A0A037ZN64"/>
<feature type="chain" id="PRO_5001559570" evidence="1">
    <location>
        <begin position="30"/>
        <end position="201"/>
    </location>
</feature>
<feature type="signal peptide" evidence="1">
    <location>
        <begin position="1"/>
        <end position="29"/>
    </location>
</feature>
<dbReference type="Proteomes" id="UP000026249">
    <property type="component" value="Unassembled WGS sequence"/>
</dbReference>
<evidence type="ECO:0000313" key="3">
    <source>
        <dbReference type="Proteomes" id="UP000026249"/>
    </source>
</evidence>
<dbReference type="OrthoDB" id="7839352at2"/>
<evidence type="ECO:0000313" key="2">
    <source>
        <dbReference type="EMBL" id="KAJ56968.1"/>
    </source>
</evidence>
<name>A0A037ZN64_9RHOB</name>